<keyword evidence="3" id="KW-1185">Reference proteome</keyword>
<protein>
    <recommendedName>
        <fullName evidence="4">Transmembrane protein</fullName>
    </recommendedName>
</protein>
<evidence type="ECO:0000256" key="1">
    <source>
        <dbReference type="SAM" id="Phobius"/>
    </source>
</evidence>
<feature type="transmembrane region" description="Helical" evidence="1">
    <location>
        <begin position="47"/>
        <end position="69"/>
    </location>
</feature>
<organism evidence="2 3">
    <name type="scientific">Eimeria maxima</name>
    <name type="common">Coccidian parasite</name>
    <dbReference type="NCBI Taxonomy" id="5804"/>
    <lineage>
        <taxon>Eukaryota</taxon>
        <taxon>Sar</taxon>
        <taxon>Alveolata</taxon>
        <taxon>Apicomplexa</taxon>
        <taxon>Conoidasida</taxon>
        <taxon>Coccidia</taxon>
        <taxon>Eucoccidiorida</taxon>
        <taxon>Eimeriorina</taxon>
        <taxon>Eimeriidae</taxon>
        <taxon>Eimeria</taxon>
    </lineage>
</organism>
<dbReference type="AlphaFoldDB" id="U6MBX3"/>
<sequence>MLRLTAVAVKERLLKWKTWATGLSVGSSLVFFIRFDDSFMLLSPSKWYIVSLGSLQGVSLPVCAPLSVCRVFPLRLWRLIRLLDLFLFMLCLTSLRSTD</sequence>
<evidence type="ECO:0000313" key="2">
    <source>
        <dbReference type="EMBL" id="CDJ61727.1"/>
    </source>
</evidence>
<dbReference type="GeneID" id="25338409"/>
<reference evidence="2" key="1">
    <citation type="submission" date="2013-10" db="EMBL/GenBank/DDBJ databases">
        <title>Genomic analysis of the causative agents of coccidiosis in chickens.</title>
        <authorList>
            <person name="Reid A.J."/>
            <person name="Blake D."/>
            <person name="Billington K."/>
            <person name="Browne H."/>
            <person name="Dunn M."/>
            <person name="Hung S."/>
            <person name="Kawahara F."/>
            <person name="Miranda-Saavedra D."/>
            <person name="Mourier T."/>
            <person name="Nagra H."/>
            <person name="Otto T.D."/>
            <person name="Rawlings N."/>
            <person name="Sanchez A."/>
            <person name="Sanders M."/>
            <person name="Subramaniam C."/>
            <person name="Tay Y."/>
            <person name="Dear P."/>
            <person name="Doerig C."/>
            <person name="Gruber A."/>
            <person name="Parkinson J."/>
            <person name="Shirley M."/>
            <person name="Wan K.L."/>
            <person name="Berriman M."/>
            <person name="Tomley F."/>
            <person name="Pain A."/>
        </authorList>
    </citation>
    <scope>NUCLEOTIDE SEQUENCE [LARGE SCALE GENOMIC DNA]</scope>
    <source>
        <strain evidence="2">Weybridge</strain>
    </source>
</reference>
<gene>
    <name evidence="2" type="ORF">EMWEY_00044230</name>
</gene>
<keyword evidence="1" id="KW-1133">Transmembrane helix</keyword>
<accession>U6MBX3</accession>
<dbReference type="VEuPathDB" id="ToxoDB:EMWEY_00044230"/>
<feature type="transmembrane region" description="Helical" evidence="1">
    <location>
        <begin position="16"/>
        <end position="35"/>
    </location>
</feature>
<evidence type="ECO:0000313" key="3">
    <source>
        <dbReference type="Proteomes" id="UP000030763"/>
    </source>
</evidence>
<keyword evidence="1" id="KW-0472">Membrane</keyword>
<evidence type="ECO:0008006" key="4">
    <source>
        <dbReference type="Google" id="ProtNLM"/>
    </source>
</evidence>
<dbReference type="Proteomes" id="UP000030763">
    <property type="component" value="Unassembled WGS sequence"/>
</dbReference>
<name>U6MBX3_EIMMA</name>
<reference evidence="2" key="2">
    <citation type="submission" date="2013-10" db="EMBL/GenBank/DDBJ databases">
        <authorList>
            <person name="Aslett M."/>
        </authorList>
    </citation>
    <scope>NUCLEOTIDE SEQUENCE [LARGE SCALE GENOMIC DNA]</scope>
    <source>
        <strain evidence="2">Weybridge</strain>
    </source>
</reference>
<dbReference type="EMBL" id="HG722200">
    <property type="protein sequence ID" value="CDJ61727.1"/>
    <property type="molecule type" value="Genomic_DNA"/>
</dbReference>
<keyword evidence="1" id="KW-0812">Transmembrane</keyword>
<dbReference type="RefSeq" id="XP_013338377.1">
    <property type="nucleotide sequence ID" value="XM_013482923.1"/>
</dbReference>
<proteinExistence type="predicted"/>